<proteinExistence type="predicted"/>
<gene>
    <name evidence="2" type="ORF">SVUK_LOCUS18910</name>
</gene>
<dbReference type="Gene3D" id="3.30.420.10">
    <property type="entry name" value="Ribonuclease H-like superfamily/Ribonuclease H"/>
    <property type="match status" value="1"/>
</dbReference>
<dbReference type="InterPro" id="IPR012337">
    <property type="entry name" value="RNaseH-like_sf"/>
</dbReference>
<keyword evidence="3" id="KW-1185">Reference proteome</keyword>
<dbReference type="Pfam" id="PF18701">
    <property type="entry name" value="DUF5641"/>
    <property type="match status" value="1"/>
</dbReference>
<evidence type="ECO:0000259" key="1">
    <source>
        <dbReference type="PROSITE" id="PS50994"/>
    </source>
</evidence>
<reference evidence="2 3" key="1">
    <citation type="submission" date="2018-11" db="EMBL/GenBank/DDBJ databases">
        <authorList>
            <consortium name="Pathogen Informatics"/>
        </authorList>
    </citation>
    <scope>NUCLEOTIDE SEQUENCE [LARGE SCALE GENOMIC DNA]</scope>
</reference>
<dbReference type="InterPro" id="IPR036397">
    <property type="entry name" value="RNaseH_sf"/>
</dbReference>
<feature type="domain" description="Integrase catalytic" evidence="1">
    <location>
        <begin position="1"/>
        <end position="161"/>
    </location>
</feature>
<evidence type="ECO:0000313" key="2">
    <source>
        <dbReference type="EMBL" id="VDM83912.1"/>
    </source>
</evidence>
<dbReference type="GO" id="GO:0003676">
    <property type="term" value="F:nucleic acid binding"/>
    <property type="evidence" value="ECO:0007669"/>
    <property type="project" value="InterPro"/>
</dbReference>
<organism evidence="2 3">
    <name type="scientific">Strongylus vulgaris</name>
    <name type="common">Blood worm</name>
    <dbReference type="NCBI Taxonomy" id="40348"/>
    <lineage>
        <taxon>Eukaryota</taxon>
        <taxon>Metazoa</taxon>
        <taxon>Ecdysozoa</taxon>
        <taxon>Nematoda</taxon>
        <taxon>Chromadorea</taxon>
        <taxon>Rhabditida</taxon>
        <taxon>Rhabditina</taxon>
        <taxon>Rhabditomorpha</taxon>
        <taxon>Strongyloidea</taxon>
        <taxon>Strongylidae</taxon>
        <taxon>Strongylus</taxon>
    </lineage>
</organism>
<dbReference type="Proteomes" id="UP000270094">
    <property type="component" value="Unassembled WGS sequence"/>
</dbReference>
<feature type="non-terminal residue" evidence="2">
    <location>
        <position position="265"/>
    </location>
</feature>
<dbReference type="InterPro" id="IPR040676">
    <property type="entry name" value="DUF5641"/>
</dbReference>
<dbReference type="AlphaFoldDB" id="A0A3P7LXN0"/>
<dbReference type="GO" id="GO:0015074">
    <property type="term" value="P:DNA integration"/>
    <property type="evidence" value="ECO:0007669"/>
    <property type="project" value="InterPro"/>
</dbReference>
<sequence length="265" mass="30771">MSRRGVPHSITCNNAPTFMLAETPFTALKEWTKFMSRRGVPHSITCDNAPTFMLAERILTDSLHSVEGKDEVEQFMANAHIKWRKITPYAPWQGGFYERLIKDVKQALYKALGRKILDEDALRTILIEIEGSLNNRPLTYQEEDFGELVSIRPVDFLQNRIVITYLMEDTQNDAEDPNFTPPAEVAQIRTRREAEEALKTSYEVTERFWELWKDSYLTSLREQHNRYLNQGRSSPKKPRVGQVVLLQEPFLPRNTWRLGRITGLG</sequence>
<dbReference type="OrthoDB" id="5871302at2759"/>
<dbReference type="EMBL" id="UYYB01126205">
    <property type="protein sequence ID" value="VDM83912.1"/>
    <property type="molecule type" value="Genomic_DNA"/>
</dbReference>
<dbReference type="InterPro" id="IPR001584">
    <property type="entry name" value="Integrase_cat-core"/>
</dbReference>
<protein>
    <recommendedName>
        <fullName evidence="1">Integrase catalytic domain-containing protein</fullName>
    </recommendedName>
</protein>
<accession>A0A3P7LXN0</accession>
<dbReference type="PROSITE" id="PS50994">
    <property type="entry name" value="INTEGRASE"/>
    <property type="match status" value="1"/>
</dbReference>
<dbReference type="PANTHER" id="PTHR47331">
    <property type="entry name" value="PHD-TYPE DOMAIN-CONTAINING PROTEIN"/>
    <property type="match status" value="1"/>
</dbReference>
<dbReference type="SUPFAM" id="SSF53098">
    <property type="entry name" value="Ribonuclease H-like"/>
    <property type="match status" value="1"/>
</dbReference>
<name>A0A3P7LXN0_STRVU</name>
<evidence type="ECO:0000313" key="3">
    <source>
        <dbReference type="Proteomes" id="UP000270094"/>
    </source>
</evidence>